<reference evidence="3" key="1">
    <citation type="journal article" date="2014" name="Int. J. Syst. Evol. Microbiol.">
        <title>Complete genome sequence of Corynebacterium casei LMG S-19264T (=DSM 44701T), isolated from a smear-ripened cheese.</title>
        <authorList>
            <consortium name="US DOE Joint Genome Institute (JGI-PGF)"/>
            <person name="Walter F."/>
            <person name="Albersmeier A."/>
            <person name="Kalinowski J."/>
            <person name="Ruckert C."/>
        </authorList>
    </citation>
    <scope>NUCLEOTIDE SEQUENCE</scope>
    <source>
        <strain evidence="3">CCM 7684</strain>
    </source>
</reference>
<dbReference type="SMART" id="SM00054">
    <property type="entry name" value="EFh"/>
    <property type="match status" value="2"/>
</dbReference>
<evidence type="ECO:0000313" key="4">
    <source>
        <dbReference type="Proteomes" id="UP000602745"/>
    </source>
</evidence>
<feature type="compositionally biased region" description="Basic and acidic residues" evidence="1">
    <location>
        <begin position="101"/>
        <end position="114"/>
    </location>
</feature>
<sequence>MTSIGSSDYSSLLKRMSSPADIADRIVGKADGDQNGSLSSAEFAAGLQGVPGMSMSDNSIAKLFGDIDADRDGSLNKEELTSYLDKLADGVRSAMLSAQEEGARASKSEDKKSGSYDALDTNKDGMVSMTERLLGAVNQTDGEAANTGSFLSDMKSALVSRVYQAMGEKTSTALSSASVASTMSTAA</sequence>
<protein>
    <recommendedName>
        <fullName evidence="2">EF-hand domain-containing protein</fullName>
    </recommendedName>
</protein>
<feature type="domain" description="EF-hand" evidence="2">
    <location>
        <begin position="55"/>
        <end position="90"/>
    </location>
</feature>
<dbReference type="PROSITE" id="PS00018">
    <property type="entry name" value="EF_HAND_1"/>
    <property type="match status" value="2"/>
</dbReference>
<evidence type="ECO:0000256" key="1">
    <source>
        <dbReference type="SAM" id="MobiDB-lite"/>
    </source>
</evidence>
<dbReference type="Pfam" id="PF13202">
    <property type="entry name" value="EF-hand_5"/>
    <property type="match status" value="1"/>
</dbReference>
<keyword evidence="4" id="KW-1185">Reference proteome</keyword>
<feature type="region of interest" description="Disordered" evidence="1">
    <location>
        <begin position="98"/>
        <end position="122"/>
    </location>
</feature>
<dbReference type="AlphaFoldDB" id="A0A8J2VPB4"/>
<dbReference type="InterPro" id="IPR011992">
    <property type="entry name" value="EF-hand-dom_pair"/>
</dbReference>
<dbReference type="Pfam" id="PF13499">
    <property type="entry name" value="EF-hand_7"/>
    <property type="match status" value="1"/>
</dbReference>
<dbReference type="Gene3D" id="1.10.238.10">
    <property type="entry name" value="EF-hand"/>
    <property type="match status" value="1"/>
</dbReference>
<dbReference type="InterPro" id="IPR018247">
    <property type="entry name" value="EF_Hand_1_Ca_BS"/>
</dbReference>
<dbReference type="SUPFAM" id="SSF47473">
    <property type="entry name" value="EF-hand"/>
    <property type="match status" value="1"/>
</dbReference>
<dbReference type="GO" id="GO:0005509">
    <property type="term" value="F:calcium ion binding"/>
    <property type="evidence" value="ECO:0007669"/>
    <property type="project" value="InterPro"/>
</dbReference>
<dbReference type="PROSITE" id="PS50222">
    <property type="entry name" value="EF_HAND_2"/>
    <property type="match status" value="1"/>
</dbReference>
<proteinExistence type="predicted"/>
<dbReference type="Proteomes" id="UP000602745">
    <property type="component" value="Unassembled WGS sequence"/>
</dbReference>
<dbReference type="EMBL" id="BMCP01000001">
    <property type="protein sequence ID" value="GGE35606.1"/>
    <property type="molecule type" value="Genomic_DNA"/>
</dbReference>
<evidence type="ECO:0000259" key="2">
    <source>
        <dbReference type="PROSITE" id="PS50222"/>
    </source>
</evidence>
<name>A0A8J2VPB4_9RHOB</name>
<reference evidence="3" key="2">
    <citation type="submission" date="2020-09" db="EMBL/GenBank/DDBJ databases">
        <authorList>
            <person name="Sun Q."/>
            <person name="Sedlacek I."/>
        </authorList>
    </citation>
    <scope>NUCLEOTIDE SEQUENCE</scope>
    <source>
        <strain evidence="3">CCM 7684</strain>
    </source>
</reference>
<dbReference type="InterPro" id="IPR002048">
    <property type="entry name" value="EF_hand_dom"/>
</dbReference>
<organism evidence="3 4">
    <name type="scientific">Agaricicola taiwanensis</name>
    <dbReference type="NCBI Taxonomy" id="591372"/>
    <lineage>
        <taxon>Bacteria</taxon>
        <taxon>Pseudomonadati</taxon>
        <taxon>Pseudomonadota</taxon>
        <taxon>Alphaproteobacteria</taxon>
        <taxon>Rhodobacterales</taxon>
        <taxon>Paracoccaceae</taxon>
        <taxon>Agaricicola</taxon>
    </lineage>
</organism>
<comment type="caution">
    <text evidence="3">The sequence shown here is derived from an EMBL/GenBank/DDBJ whole genome shotgun (WGS) entry which is preliminary data.</text>
</comment>
<gene>
    <name evidence="3" type="ORF">GCM10007276_11300</name>
</gene>
<accession>A0A8J2VPB4</accession>
<evidence type="ECO:0000313" key="3">
    <source>
        <dbReference type="EMBL" id="GGE35606.1"/>
    </source>
</evidence>